<evidence type="ECO:0000256" key="6">
    <source>
        <dbReference type="ARBA" id="ARBA00022989"/>
    </source>
</evidence>
<dbReference type="InterPro" id="IPR045335">
    <property type="entry name" value="FtsQ_C_sf"/>
</dbReference>
<sequence length="272" mass="29980">MNATLRRILQVGAWALALALVALPVVALVNGWIGAERWPLRTLRVTDGLERVDTARLREVVAPHAADGFFAIRLDRVQAEVARLPWVERAEVRKLWPDVLEVRISEHRPFARWGEDRLLSEQGRLFPVEGIEVPDGLPELDGPDARVADVVALYNQAGEIFMAGGLSVRRLVLDRRDSWSLVLDNGIEVTVGKQEARLRLQRFARVLPQLLARSGQTLRRADLRYTNGFALEWGEPGPAGGDAGEGGALASLTRHDAPPGLRSPLVNPGSRT</sequence>
<keyword evidence="2 9" id="KW-1003">Cell membrane</keyword>
<evidence type="ECO:0000313" key="12">
    <source>
        <dbReference type="EMBL" id="TWT22064.1"/>
    </source>
</evidence>
<dbReference type="PANTHER" id="PTHR35851:SF1">
    <property type="entry name" value="CELL DIVISION PROTEIN FTSQ"/>
    <property type="match status" value="1"/>
</dbReference>
<dbReference type="GO" id="GO:0090529">
    <property type="term" value="P:cell septum assembly"/>
    <property type="evidence" value="ECO:0007669"/>
    <property type="project" value="InterPro"/>
</dbReference>
<evidence type="ECO:0000256" key="7">
    <source>
        <dbReference type="ARBA" id="ARBA00023136"/>
    </source>
</evidence>
<dbReference type="EMBL" id="VOHE01000001">
    <property type="protein sequence ID" value="TWT22064.1"/>
    <property type="molecule type" value="Genomic_DNA"/>
</dbReference>
<evidence type="ECO:0000313" key="13">
    <source>
        <dbReference type="Proteomes" id="UP000315949"/>
    </source>
</evidence>
<protein>
    <recommendedName>
        <fullName evidence="9">Cell division protein FtsQ</fullName>
    </recommendedName>
</protein>
<dbReference type="OrthoDB" id="9790370at2"/>
<keyword evidence="7 9" id="KW-0472">Membrane</keyword>
<dbReference type="GO" id="GO:0032153">
    <property type="term" value="C:cell division site"/>
    <property type="evidence" value="ECO:0007669"/>
    <property type="project" value="UniProtKB-UniRule"/>
</dbReference>
<dbReference type="PROSITE" id="PS51779">
    <property type="entry name" value="POTRA"/>
    <property type="match status" value="1"/>
</dbReference>
<feature type="compositionally biased region" description="Gly residues" evidence="10">
    <location>
        <begin position="237"/>
        <end position="247"/>
    </location>
</feature>
<dbReference type="HAMAP" id="MF_00911">
    <property type="entry name" value="FtsQ_subfam"/>
    <property type="match status" value="1"/>
</dbReference>
<evidence type="ECO:0000256" key="2">
    <source>
        <dbReference type="ARBA" id="ARBA00022475"/>
    </source>
</evidence>
<comment type="subcellular location">
    <subcellularLocation>
        <location evidence="9">Cell inner membrane</location>
        <topology evidence="9">Single-pass type II membrane protein</topology>
    </subcellularLocation>
    <subcellularLocation>
        <location evidence="1">Membrane</location>
    </subcellularLocation>
    <text evidence="9">Localizes to the division septum.</text>
</comment>
<comment type="subunit">
    <text evidence="9">Part of a complex composed of FtsB, FtsL and FtsQ.</text>
</comment>
<dbReference type="Pfam" id="PF03799">
    <property type="entry name" value="FtsQ_DivIB_C"/>
    <property type="match status" value="1"/>
</dbReference>
<reference evidence="12 13" key="1">
    <citation type="submission" date="2019-07" db="EMBL/GenBank/DDBJ databases">
        <title>Luteimonas sp. YD-1 nov., isolated from acidic soil.</title>
        <authorList>
            <person name="Zhou J."/>
        </authorList>
    </citation>
    <scope>NUCLEOTIDE SEQUENCE [LARGE SCALE GENOMIC DNA]</scope>
    <source>
        <strain evidence="12 13">YD-1</strain>
    </source>
</reference>
<keyword evidence="8 9" id="KW-0131">Cell cycle</keyword>
<keyword evidence="3 9" id="KW-0997">Cell inner membrane</keyword>
<dbReference type="Pfam" id="PF08478">
    <property type="entry name" value="POTRA_1"/>
    <property type="match status" value="1"/>
</dbReference>
<comment type="similarity">
    <text evidence="9">Belongs to the FtsQ/DivIB family. FtsQ subfamily.</text>
</comment>
<evidence type="ECO:0000256" key="10">
    <source>
        <dbReference type="SAM" id="MobiDB-lite"/>
    </source>
</evidence>
<evidence type="ECO:0000256" key="4">
    <source>
        <dbReference type="ARBA" id="ARBA00022618"/>
    </source>
</evidence>
<keyword evidence="4 9" id="KW-0132">Cell division</keyword>
<evidence type="ECO:0000256" key="3">
    <source>
        <dbReference type="ARBA" id="ARBA00022519"/>
    </source>
</evidence>
<keyword evidence="6 9" id="KW-1133">Transmembrane helix</keyword>
<comment type="function">
    <text evidence="9">Essential cell division protein. May link together the upstream cell division proteins, which are predominantly cytoplasmic, with the downstream cell division proteins, which are predominantly periplasmic. May control correct divisome assembly.</text>
</comment>
<dbReference type="GO" id="GO:0043093">
    <property type="term" value="P:FtsZ-dependent cytokinesis"/>
    <property type="evidence" value="ECO:0007669"/>
    <property type="project" value="UniProtKB-UniRule"/>
</dbReference>
<dbReference type="Gene3D" id="3.40.50.11690">
    <property type="entry name" value="Cell division protein FtsQ/DivIB"/>
    <property type="match status" value="1"/>
</dbReference>
<dbReference type="PANTHER" id="PTHR35851">
    <property type="entry name" value="CELL DIVISION PROTEIN FTSQ"/>
    <property type="match status" value="1"/>
</dbReference>
<dbReference type="RefSeq" id="WP_146310525.1">
    <property type="nucleotide sequence ID" value="NZ_VOHE01000001.1"/>
</dbReference>
<dbReference type="InterPro" id="IPR005548">
    <property type="entry name" value="Cell_div_FtsQ/DivIB_C"/>
</dbReference>
<dbReference type="AlphaFoldDB" id="A0A5C5U7J0"/>
<name>A0A5C5U7J0_9GAMM</name>
<evidence type="ECO:0000256" key="5">
    <source>
        <dbReference type="ARBA" id="ARBA00022692"/>
    </source>
</evidence>
<evidence type="ECO:0000259" key="11">
    <source>
        <dbReference type="PROSITE" id="PS51779"/>
    </source>
</evidence>
<dbReference type="Gene3D" id="3.10.20.310">
    <property type="entry name" value="membrane protein fhac"/>
    <property type="match status" value="1"/>
</dbReference>
<evidence type="ECO:0000256" key="8">
    <source>
        <dbReference type="ARBA" id="ARBA00023306"/>
    </source>
</evidence>
<gene>
    <name evidence="9" type="primary">ftsQ</name>
    <name evidence="12" type="ORF">FQY79_02805</name>
</gene>
<evidence type="ECO:0000256" key="9">
    <source>
        <dbReference type="HAMAP-Rule" id="MF_00911"/>
    </source>
</evidence>
<evidence type="ECO:0000256" key="1">
    <source>
        <dbReference type="ARBA" id="ARBA00004370"/>
    </source>
</evidence>
<keyword evidence="5 9" id="KW-0812">Transmembrane</keyword>
<dbReference type="InterPro" id="IPR026579">
    <property type="entry name" value="FtsQ"/>
</dbReference>
<accession>A0A5C5U7J0</accession>
<proteinExistence type="inferred from homology"/>
<feature type="region of interest" description="Disordered" evidence="10">
    <location>
        <begin position="234"/>
        <end position="272"/>
    </location>
</feature>
<dbReference type="GO" id="GO:0005886">
    <property type="term" value="C:plasma membrane"/>
    <property type="evidence" value="ECO:0007669"/>
    <property type="project" value="UniProtKB-SubCell"/>
</dbReference>
<dbReference type="Proteomes" id="UP000315949">
    <property type="component" value="Unassembled WGS sequence"/>
</dbReference>
<comment type="caution">
    <text evidence="12">The sequence shown here is derived from an EMBL/GenBank/DDBJ whole genome shotgun (WGS) entry which is preliminary data.</text>
</comment>
<dbReference type="InterPro" id="IPR013685">
    <property type="entry name" value="POTRA_FtsQ_type"/>
</dbReference>
<keyword evidence="13" id="KW-1185">Reference proteome</keyword>
<dbReference type="InterPro" id="IPR034746">
    <property type="entry name" value="POTRA"/>
</dbReference>
<organism evidence="12 13">
    <name type="scientific">Luteimonas wenzhouensis</name>
    <dbReference type="NCBI Taxonomy" id="2599615"/>
    <lineage>
        <taxon>Bacteria</taxon>
        <taxon>Pseudomonadati</taxon>
        <taxon>Pseudomonadota</taxon>
        <taxon>Gammaproteobacteria</taxon>
        <taxon>Lysobacterales</taxon>
        <taxon>Lysobacteraceae</taxon>
        <taxon>Luteimonas</taxon>
    </lineage>
</organism>
<feature type="domain" description="POTRA" evidence="11">
    <location>
        <begin position="38"/>
        <end position="107"/>
    </location>
</feature>